<reference evidence="2 4" key="2">
    <citation type="submission" date="2017-06" db="EMBL/GenBank/DDBJ databases">
        <authorList>
            <consortium name="Pathogen Informatics"/>
        </authorList>
    </citation>
    <scope>NUCLEOTIDE SEQUENCE [LARGE SCALE GENOMIC DNA]</scope>
    <source>
        <strain evidence="2 4">NCTC12947</strain>
    </source>
</reference>
<dbReference type="AlphaFoldDB" id="A0AAX2GW56"/>
<evidence type="ECO:0000313" key="1">
    <source>
        <dbReference type="EMBL" id="AMD84969.1"/>
    </source>
</evidence>
<name>A0AAX2GW56_9FLAO</name>
<keyword evidence="3" id="KW-1185">Reference proteome</keyword>
<evidence type="ECO:0000313" key="4">
    <source>
        <dbReference type="Proteomes" id="UP000215539"/>
    </source>
</evidence>
<sequence>MIIVLLTFTTLLSTTIPQAIAQHRLKVEGVLLIAYDKQGYFSLWRQTGKDAYWFVRYHFENNPS</sequence>
<dbReference type="KEGG" id="chg:AXF12_05215"/>
<gene>
    <name evidence="1" type="ORF">AXF12_05215</name>
    <name evidence="2" type="ORF">SAMEA44541418_00682</name>
</gene>
<accession>A0AAX2GW56</accession>
<dbReference type="Proteomes" id="UP000215539">
    <property type="component" value="Chromosome 1"/>
</dbReference>
<dbReference type="EMBL" id="CP014227">
    <property type="protein sequence ID" value="AMD84969.1"/>
    <property type="molecule type" value="Genomic_DNA"/>
</dbReference>
<protein>
    <submittedName>
        <fullName evidence="2">Uncharacterized protein</fullName>
    </submittedName>
</protein>
<proteinExistence type="predicted"/>
<organism evidence="2 4">
    <name type="scientific">Capnocytophaga haemolytica</name>
    <dbReference type="NCBI Taxonomy" id="45243"/>
    <lineage>
        <taxon>Bacteria</taxon>
        <taxon>Pseudomonadati</taxon>
        <taxon>Bacteroidota</taxon>
        <taxon>Flavobacteriia</taxon>
        <taxon>Flavobacteriales</taxon>
        <taxon>Flavobacteriaceae</taxon>
        <taxon>Capnocytophaga</taxon>
    </lineage>
</organism>
<reference evidence="1 3" key="1">
    <citation type="submission" date="2016-02" db="EMBL/GenBank/DDBJ databases">
        <authorList>
            <person name="Holder M.E."/>
            <person name="Ajami N.J."/>
            <person name="Petrosino J.F."/>
        </authorList>
    </citation>
    <scope>NUCLEOTIDE SEQUENCE [LARGE SCALE GENOMIC DNA]</scope>
    <source>
        <strain evidence="1 3">CCUG 32990</strain>
    </source>
</reference>
<dbReference type="RefSeq" id="WP_066428946.1">
    <property type="nucleotide sequence ID" value="NZ_CP014227.1"/>
</dbReference>
<dbReference type="EMBL" id="LT906449">
    <property type="protein sequence ID" value="SNV06060.1"/>
    <property type="molecule type" value="Genomic_DNA"/>
</dbReference>
<evidence type="ECO:0000313" key="2">
    <source>
        <dbReference type="EMBL" id="SNV06060.1"/>
    </source>
</evidence>
<evidence type="ECO:0000313" key="3">
    <source>
        <dbReference type="Proteomes" id="UP000065822"/>
    </source>
</evidence>
<dbReference type="Proteomes" id="UP000065822">
    <property type="component" value="Chromosome"/>
</dbReference>